<comment type="catalytic activity">
    <reaction evidence="16">
        <text>ATP + H2O + cellular proteinSide 1 = ADP + phosphate + cellular proteinSide 2.</text>
        <dbReference type="EC" id="7.4.2.8"/>
    </reaction>
</comment>
<evidence type="ECO:0000256" key="11">
    <source>
        <dbReference type="ARBA" id="ARBA00022927"/>
    </source>
</evidence>
<comment type="caution">
    <text evidence="19">The sequence shown here is derived from an EMBL/GenBank/DDBJ whole genome shotgun (WGS) entry which is preliminary data.</text>
</comment>
<gene>
    <name evidence="18" type="primary">fliI</name>
    <name evidence="19" type="ORF">BIZ92_32325</name>
    <name evidence="18" type="ORF">O9570_31055</name>
</gene>
<dbReference type="GO" id="GO:0046933">
    <property type="term" value="F:proton-transporting ATP synthase activity, rotational mechanism"/>
    <property type="evidence" value="ECO:0007669"/>
    <property type="project" value="TreeGrafter"/>
</dbReference>
<dbReference type="Pfam" id="PF00006">
    <property type="entry name" value="ATP-synt_ab"/>
    <property type="match status" value="1"/>
</dbReference>
<dbReference type="OrthoDB" id="9803053at2"/>
<evidence type="ECO:0000259" key="17">
    <source>
        <dbReference type="SMART" id="SM00382"/>
    </source>
</evidence>
<feature type="domain" description="AAA+ ATPase" evidence="17">
    <location>
        <begin position="201"/>
        <end position="388"/>
    </location>
</feature>
<dbReference type="InterPro" id="IPR020005">
    <property type="entry name" value="FliI_clade1"/>
</dbReference>
<dbReference type="EC" id="7.1.2.2" evidence="3"/>
<evidence type="ECO:0000256" key="13">
    <source>
        <dbReference type="ARBA" id="ARBA00023065"/>
    </source>
</evidence>
<reference evidence="19 20" key="1">
    <citation type="submission" date="2016-09" db="EMBL/GenBank/DDBJ databases">
        <title>Phylogenomics of Achromobacter.</title>
        <authorList>
            <person name="Jeukens J."/>
            <person name="Freschi L."/>
            <person name="Vincent A.T."/>
            <person name="Emond-Rheault J.-G."/>
            <person name="Kukavica-Ibrulj I."/>
            <person name="Charette S.J."/>
            <person name="Levesque R.C."/>
        </authorList>
    </citation>
    <scope>NUCLEOTIDE SEQUENCE [LARGE SCALE GENOMIC DNA]</scope>
    <source>
        <strain evidence="19 20">AUS488</strain>
    </source>
</reference>
<keyword evidence="10" id="KW-0067">ATP-binding</keyword>
<keyword evidence="7" id="KW-0547">Nucleotide-binding</keyword>
<dbReference type="SMART" id="SM00382">
    <property type="entry name" value="AAA"/>
    <property type="match status" value="1"/>
</dbReference>
<dbReference type="PANTHER" id="PTHR15184">
    <property type="entry name" value="ATP SYNTHASE"/>
    <property type="match status" value="1"/>
</dbReference>
<name>A0A0M9I9L3_ALCXX</name>
<evidence type="ECO:0000313" key="19">
    <source>
        <dbReference type="EMBL" id="OMG79508.1"/>
    </source>
</evidence>
<proteinExistence type="inferred from homology"/>
<comment type="subcellular location">
    <subcellularLocation>
        <location evidence="1">Cytoplasm</location>
    </subcellularLocation>
</comment>
<evidence type="ECO:0000256" key="4">
    <source>
        <dbReference type="ARBA" id="ARBA00020580"/>
    </source>
</evidence>
<evidence type="ECO:0000256" key="14">
    <source>
        <dbReference type="ARBA" id="ARBA00023225"/>
    </source>
</evidence>
<dbReference type="GO" id="GO:0016887">
    <property type="term" value="F:ATP hydrolysis activity"/>
    <property type="evidence" value="ECO:0007669"/>
    <property type="project" value="InterPro"/>
</dbReference>
<dbReference type="EMBL" id="JAPZVI010000058">
    <property type="protein sequence ID" value="MCZ8405921.1"/>
    <property type="molecule type" value="Genomic_DNA"/>
</dbReference>
<comment type="similarity">
    <text evidence="2">Belongs to the ATPase alpha/beta chains family.</text>
</comment>
<dbReference type="Gene3D" id="3.40.50.12240">
    <property type="match status" value="1"/>
</dbReference>
<dbReference type="CDD" id="cd01136">
    <property type="entry name" value="ATPase_flagellum-secretory_path_III"/>
    <property type="match status" value="1"/>
</dbReference>
<evidence type="ECO:0000256" key="6">
    <source>
        <dbReference type="ARBA" id="ARBA00022490"/>
    </source>
</evidence>
<reference evidence="18" key="2">
    <citation type="submission" date="2022-12" db="EMBL/GenBank/DDBJ databases">
        <authorList>
            <person name="Voronina O.L."/>
            <person name="Kunda M.S."/>
            <person name="Ryzhova N."/>
            <person name="Aksenova E.I."/>
        </authorList>
    </citation>
    <scope>NUCLEOTIDE SEQUENCE</scope>
    <source>
        <strain evidence="18">SCCH136:Ach223948</strain>
    </source>
</reference>
<accession>A0A0M9I9L3</accession>
<dbReference type="GO" id="GO:0005524">
    <property type="term" value="F:ATP binding"/>
    <property type="evidence" value="ECO:0007669"/>
    <property type="project" value="UniProtKB-KW"/>
</dbReference>
<evidence type="ECO:0000256" key="5">
    <source>
        <dbReference type="ARBA" id="ARBA00022448"/>
    </source>
</evidence>
<keyword evidence="19" id="KW-0282">Flagellum</keyword>
<dbReference type="InterPro" id="IPR027417">
    <property type="entry name" value="P-loop_NTPase"/>
</dbReference>
<evidence type="ECO:0000313" key="18">
    <source>
        <dbReference type="EMBL" id="MCZ8405921.1"/>
    </source>
</evidence>
<accession>A0A1R1JN16</accession>
<evidence type="ECO:0000256" key="7">
    <source>
        <dbReference type="ARBA" id="ARBA00022741"/>
    </source>
</evidence>
<evidence type="ECO:0000256" key="12">
    <source>
        <dbReference type="ARBA" id="ARBA00022967"/>
    </source>
</evidence>
<evidence type="ECO:0000256" key="2">
    <source>
        <dbReference type="ARBA" id="ARBA00008936"/>
    </source>
</evidence>
<dbReference type="Proteomes" id="UP000187251">
    <property type="component" value="Unassembled WGS sequence"/>
</dbReference>
<evidence type="ECO:0000256" key="1">
    <source>
        <dbReference type="ARBA" id="ARBA00004496"/>
    </source>
</evidence>
<dbReference type="InterPro" id="IPR000194">
    <property type="entry name" value="ATPase_F1/V1/A1_a/bsu_nucl-bd"/>
</dbReference>
<dbReference type="PROSITE" id="PS00152">
    <property type="entry name" value="ATPASE_ALPHA_BETA"/>
    <property type="match status" value="1"/>
</dbReference>
<evidence type="ECO:0000256" key="10">
    <source>
        <dbReference type="ARBA" id="ARBA00022840"/>
    </source>
</evidence>
<keyword evidence="6" id="KW-0963">Cytoplasm</keyword>
<dbReference type="InterPro" id="IPR005714">
    <property type="entry name" value="ATPase_T3SS_FliI/YscN"/>
</dbReference>
<dbReference type="CDD" id="cd18114">
    <property type="entry name" value="ATP-synt_flagellum-secretory_path_III_C"/>
    <property type="match status" value="1"/>
</dbReference>
<sequence>MSANPAPAQPGQPAVPVIDRWQTQLQIGSIRAASTDPWLVSGKITRATGLVLHATGLRLPVGAAARIEIARGHDHWADAEVVGFDGHTLYLMPQADISGLPPGARVVPGEPPVQRQIPLPRKAELNGNAKPQLGRHLPVGNALLGRVLDGAGRPLDGLGPLTGAELAPLSAQPINPLSRAPIDTVLDTGVRAINGLLTVGRGQRMGLFAGSGVGKSVLLGMMARYTKADIIVVGLIGERGREVKEFIEHNLGPEGLARSVVVAAPADVSALLRLQGAAYATRLAEHFRDQGLDVLLIMDSLTRYAMAQREIALAIGEPPATKGYPPSVFAKLPTLVERAGMGAPGPNGKAGSITAFYTVLAEGDDQQDPIADSARAILDGHVVLSRHLAEAGHYPAIDIEASISRAMTSLITPQQFSVVRRFKQTLSRYQRNRDLIAVGAYAAGNDPQLDDAIARYPRLEAFLQQDIGENVGYEDAVEQLRASFELRDTYA</sequence>
<evidence type="ECO:0000256" key="16">
    <source>
        <dbReference type="ARBA" id="ARBA00034006"/>
    </source>
</evidence>
<dbReference type="EMBL" id="MJMN01000040">
    <property type="protein sequence ID" value="OMG79508.1"/>
    <property type="molecule type" value="Genomic_DNA"/>
</dbReference>
<dbReference type="GO" id="GO:0030257">
    <property type="term" value="C:type III protein secretion system complex"/>
    <property type="evidence" value="ECO:0007669"/>
    <property type="project" value="InterPro"/>
</dbReference>
<dbReference type="InterPro" id="IPR003593">
    <property type="entry name" value="AAA+_ATPase"/>
</dbReference>
<dbReference type="GO" id="GO:0008564">
    <property type="term" value="F:protein-exporting ATPase activity"/>
    <property type="evidence" value="ECO:0007669"/>
    <property type="project" value="UniProtKB-EC"/>
</dbReference>
<keyword evidence="5" id="KW-0813">Transport</keyword>
<organism evidence="19 20">
    <name type="scientific">Alcaligenes xylosoxydans xylosoxydans</name>
    <name type="common">Achromobacter xylosoxidans</name>
    <dbReference type="NCBI Taxonomy" id="85698"/>
    <lineage>
        <taxon>Bacteria</taxon>
        <taxon>Pseudomonadati</taxon>
        <taxon>Pseudomonadota</taxon>
        <taxon>Betaproteobacteria</taxon>
        <taxon>Burkholderiales</taxon>
        <taxon>Alcaligenaceae</taxon>
        <taxon>Achromobacter</taxon>
    </lineage>
</organism>
<dbReference type="GO" id="GO:0071973">
    <property type="term" value="P:bacterial-type flagellum-dependent cell motility"/>
    <property type="evidence" value="ECO:0007669"/>
    <property type="project" value="InterPro"/>
</dbReference>
<protein>
    <recommendedName>
        <fullName evidence="4">Flagellum-specific ATP synthase</fullName>
        <ecNumber evidence="3">7.1.2.2</ecNumber>
    </recommendedName>
</protein>
<keyword evidence="9" id="KW-1005">Bacterial flagellum biogenesis</keyword>
<dbReference type="Proteomes" id="UP001141992">
    <property type="component" value="Unassembled WGS sequence"/>
</dbReference>
<dbReference type="GO" id="GO:0044780">
    <property type="term" value="P:bacterial-type flagellum assembly"/>
    <property type="evidence" value="ECO:0007669"/>
    <property type="project" value="InterPro"/>
</dbReference>
<keyword evidence="12" id="KW-1278">Translocase</keyword>
<keyword evidence="11" id="KW-0653">Protein transport</keyword>
<keyword evidence="13" id="KW-0406">Ion transport</keyword>
<dbReference type="SUPFAM" id="SSF52540">
    <property type="entry name" value="P-loop containing nucleoside triphosphate hydrolases"/>
    <property type="match status" value="1"/>
</dbReference>
<evidence type="ECO:0000256" key="8">
    <source>
        <dbReference type="ARBA" id="ARBA00022781"/>
    </source>
</evidence>
<dbReference type="AlphaFoldDB" id="A0A0M9I9L3"/>
<evidence type="ECO:0000256" key="9">
    <source>
        <dbReference type="ARBA" id="ARBA00022795"/>
    </source>
</evidence>
<dbReference type="PANTHER" id="PTHR15184:SF81">
    <property type="entry name" value="FLAGELLUM-SPECIFIC ATP SYNTHASE"/>
    <property type="match status" value="1"/>
</dbReference>
<keyword evidence="15" id="KW-0066">ATP synthesis</keyword>
<evidence type="ECO:0000256" key="15">
    <source>
        <dbReference type="ARBA" id="ARBA00023310"/>
    </source>
</evidence>
<keyword evidence="19" id="KW-0966">Cell projection</keyword>
<dbReference type="Pfam" id="PF18269">
    <property type="entry name" value="T3SS_ATPase_C"/>
    <property type="match status" value="1"/>
</dbReference>
<dbReference type="NCBIfam" id="TIGR01026">
    <property type="entry name" value="fliI_yscN"/>
    <property type="match status" value="1"/>
</dbReference>
<dbReference type="NCBIfam" id="TIGR03496">
    <property type="entry name" value="FliI_clade1"/>
    <property type="match status" value="1"/>
</dbReference>
<keyword evidence="19" id="KW-0969">Cilium</keyword>
<dbReference type="InterPro" id="IPR020003">
    <property type="entry name" value="ATPase_a/bsu_AS"/>
</dbReference>
<dbReference type="GO" id="GO:0030254">
    <property type="term" value="P:protein secretion by the type III secretion system"/>
    <property type="evidence" value="ECO:0007669"/>
    <property type="project" value="InterPro"/>
</dbReference>
<dbReference type="InterPro" id="IPR040627">
    <property type="entry name" value="T3SS_ATPase_C"/>
</dbReference>
<dbReference type="CDD" id="cd18117">
    <property type="entry name" value="ATP-synt_flagellum-secretory_path_III_N"/>
    <property type="match status" value="1"/>
</dbReference>
<evidence type="ECO:0000256" key="3">
    <source>
        <dbReference type="ARBA" id="ARBA00012473"/>
    </source>
</evidence>
<keyword evidence="8" id="KW-0375">Hydrogen ion transport</keyword>
<dbReference type="InterPro" id="IPR050053">
    <property type="entry name" value="ATPase_alpha/beta_chains"/>
</dbReference>
<keyword evidence="14" id="KW-1006">Bacterial flagellum protein export</keyword>
<evidence type="ECO:0000313" key="20">
    <source>
        <dbReference type="Proteomes" id="UP000187251"/>
    </source>
</evidence>
<dbReference type="FunFam" id="3.40.50.12240:FF:000002">
    <property type="entry name" value="Flagellum-specific ATP synthase FliI"/>
    <property type="match status" value="1"/>
</dbReference>
<dbReference type="GO" id="GO:0005737">
    <property type="term" value="C:cytoplasm"/>
    <property type="evidence" value="ECO:0007669"/>
    <property type="project" value="UniProtKB-SubCell"/>
</dbReference>
<dbReference type="RefSeq" id="WP_020927356.1">
    <property type="nucleotide sequence ID" value="NZ_AP028040.1"/>
</dbReference>
<dbReference type="GeneID" id="75276438"/>